<sequence>MASVGTEAKGLAAQPPPRESRASNESSLNALDVLCAQYAVVTRYGFIHVDVNTDKYDMKKHLSEGGRPNQPRWLMPRNSKAGDGLVEYPSELVEEDKVALKRTVSADELVKKPEGGAEKGDEAEHLLSDEDTPVKMIPALFRPDSVPFPLKEGECVSPTAASSKQPVKRRTHFRSISYTMGAPEVIRKAAARASLRSSRGVSGACSARHSMDDAEMLRPQLSPSGPSKQREGRQREGHSRTISKASASTHCPVLGGSPVRSQVGRCCESSNRGTNLSPGERRSKAVEEGPEEGSDKQPRRAEAVASAEGEPAEDADDAELVEGESDDEDEEEEEDLGEREEGVVRAGDPNQERTEDGFLSVGSREHAAGTCRPCVFYHSKGCRNGVECPFCHEDHEKKKRKNKRVQGAKLEKLLERAALRPKADWAMKVLQKYGHPNVSARGAAGVRAANPQPHQSPAGPIVLPTVVPPPAAPIPPSAHAPPPSPGLGGPLHAGGHARAHTWSGANKGPIEPGSRAFQMIPPMAHALGGGHPQHQQPPPPGGRVPPPPPSSFPPRSAAADLLSVLRGGAPPPPGSSHDGSSVHGIVPLSFDPSASTLAMGFQELDMGGPPHPVSLGGLHGHAGHRRNWSAMTTVYNNDTAPSPTNCESPEPGTPGSFPYQPVSLLPSFLMEPHGGVMGLGNLPPGFRGFPLQQQSPQGALGGFGEGMASPHVPTPVSALANAGTGTGSVGGSVHSRQSTGLHGHGGAMGGRFY</sequence>
<organism evidence="4">
    <name type="scientific">Chromera velia CCMP2878</name>
    <dbReference type="NCBI Taxonomy" id="1169474"/>
    <lineage>
        <taxon>Eukaryota</taxon>
        <taxon>Sar</taxon>
        <taxon>Alveolata</taxon>
        <taxon>Colpodellida</taxon>
        <taxon>Chromeraceae</taxon>
        <taxon>Chromera</taxon>
    </lineage>
</organism>
<feature type="compositionally biased region" description="Gly residues" evidence="2">
    <location>
        <begin position="742"/>
        <end position="753"/>
    </location>
</feature>
<feature type="compositionally biased region" description="Basic and acidic residues" evidence="2">
    <location>
        <begin position="279"/>
        <end position="302"/>
    </location>
</feature>
<evidence type="ECO:0000256" key="1">
    <source>
        <dbReference type="PROSITE-ProRule" id="PRU00723"/>
    </source>
</evidence>
<protein>
    <recommendedName>
        <fullName evidence="3">C3H1-type domain-containing protein</fullName>
    </recommendedName>
</protein>
<keyword evidence="1" id="KW-0862">Zinc</keyword>
<feature type="region of interest" description="Disordered" evidence="2">
    <location>
        <begin position="448"/>
        <end position="587"/>
    </location>
</feature>
<evidence type="ECO:0000313" key="4">
    <source>
        <dbReference type="EMBL" id="CEM25965.1"/>
    </source>
</evidence>
<keyword evidence="1" id="KW-0863">Zinc-finger</keyword>
<feature type="compositionally biased region" description="Pro residues" evidence="2">
    <location>
        <begin position="466"/>
        <end position="485"/>
    </location>
</feature>
<feature type="compositionally biased region" description="Pro residues" evidence="2">
    <location>
        <begin position="535"/>
        <end position="552"/>
    </location>
</feature>
<dbReference type="InterPro" id="IPR000571">
    <property type="entry name" value="Znf_CCCH"/>
</dbReference>
<dbReference type="VEuPathDB" id="CryptoDB:Cvel_20993"/>
<proteinExistence type="predicted"/>
<evidence type="ECO:0000256" key="2">
    <source>
        <dbReference type="SAM" id="MobiDB-lite"/>
    </source>
</evidence>
<reference evidence="4" key="1">
    <citation type="submission" date="2014-11" db="EMBL/GenBank/DDBJ databases">
        <authorList>
            <person name="Otto D Thomas"/>
            <person name="Naeem Raeece"/>
        </authorList>
    </citation>
    <scope>NUCLEOTIDE SEQUENCE</scope>
</reference>
<dbReference type="EMBL" id="CDMZ01001030">
    <property type="protein sequence ID" value="CEM25965.1"/>
    <property type="molecule type" value="Genomic_DNA"/>
</dbReference>
<feature type="domain" description="C3H1-type" evidence="3">
    <location>
        <begin position="373"/>
        <end position="395"/>
    </location>
</feature>
<feature type="compositionally biased region" description="Basic and acidic residues" evidence="2">
    <location>
        <begin position="228"/>
        <end position="239"/>
    </location>
</feature>
<feature type="region of interest" description="Disordered" evidence="2">
    <location>
        <begin position="700"/>
        <end position="753"/>
    </location>
</feature>
<gene>
    <name evidence="4" type="ORF">Cvel_20993</name>
</gene>
<feature type="region of interest" description="Disordered" evidence="2">
    <location>
        <begin position="196"/>
        <end position="361"/>
    </location>
</feature>
<feature type="region of interest" description="Disordered" evidence="2">
    <location>
        <begin position="1"/>
        <end position="25"/>
    </location>
</feature>
<dbReference type="GO" id="GO:0008270">
    <property type="term" value="F:zinc ion binding"/>
    <property type="evidence" value="ECO:0007669"/>
    <property type="project" value="UniProtKB-KW"/>
</dbReference>
<evidence type="ECO:0000259" key="3">
    <source>
        <dbReference type="PROSITE" id="PS50103"/>
    </source>
</evidence>
<feature type="compositionally biased region" description="Acidic residues" evidence="2">
    <location>
        <begin position="310"/>
        <end position="338"/>
    </location>
</feature>
<feature type="compositionally biased region" description="Polar residues" evidence="2">
    <location>
        <begin position="268"/>
        <end position="277"/>
    </location>
</feature>
<keyword evidence="1" id="KW-0479">Metal-binding</keyword>
<accession>A0A0G4GAX8</accession>
<name>A0A0G4GAX8_9ALVE</name>
<feature type="zinc finger region" description="C3H1-type" evidence="1">
    <location>
        <begin position="373"/>
        <end position="395"/>
    </location>
</feature>
<feature type="compositionally biased region" description="Polar residues" evidence="2">
    <location>
        <begin position="240"/>
        <end position="249"/>
    </location>
</feature>
<dbReference type="AlphaFoldDB" id="A0A0G4GAX8"/>
<dbReference type="PROSITE" id="PS50103">
    <property type="entry name" value="ZF_C3H1"/>
    <property type="match status" value="1"/>
</dbReference>